<evidence type="ECO:0000313" key="4">
    <source>
        <dbReference type="Proteomes" id="UP000289703"/>
    </source>
</evidence>
<protein>
    <recommendedName>
        <fullName evidence="2">EamA domain-containing protein</fullName>
    </recommendedName>
</protein>
<comment type="caution">
    <text evidence="3">The sequence shown here is derived from an EMBL/GenBank/DDBJ whole genome shotgun (WGS) entry which is preliminary data.</text>
</comment>
<dbReference type="Pfam" id="PF00892">
    <property type="entry name" value="EamA"/>
    <property type="match status" value="2"/>
</dbReference>
<evidence type="ECO:0000259" key="2">
    <source>
        <dbReference type="Pfam" id="PF00892"/>
    </source>
</evidence>
<organism evidence="3 4">
    <name type="scientific">Ancylomarina salipaludis</name>
    <dbReference type="NCBI Taxonomy" id="2501299"/>
    <lineage>
        <taxon>Bacteria</taxon>
        <taxon>Pseudomonadati</taxon>
        <taxon>Bacteroidota</taxon>
        <taxon>Bacteroidia</taxon>
        <taxon>Marinilabiliales</taxon>
        <taxon>Marinifilaceae</taxon>
        <taxon>Ancylomarina</taxon>
    </lineage>
</organism>
<accession>A0A4Q1JQ01</accession>
<gene>
    <name evidence="3" type="ORF">EO244_02325</name>
</gene>
<feature type="transmembrane region" description="Helical" evidence="1">
    <location>
        <begin position="253"/>
        <end position="271"/>
    </location>
</feature>
<feature type="transmembrane region" description="Helical" evidence="1">
    <location>
        <begin position="37"/>
        <end position="54"/>
    </location>
</feature>
<dbReference type="AlphaFoldDB" id="A0A4Q1JQ01"/>
<feature type="transmembrane region" description="Helical" evidence="1">
    <location>
        <begin position="127"/>
        <end position="145"/>
    </location>
</feature>
<keyword evidence="1" id="KW-0812">Transmembrane</keyword>
<keyword evidence="4" id="KW-1185">Reference proteome</keyword>
<evidence type="ECO:0000256" key="1">
    <source>
        <dbReference type="SAM" id="Phobius"/>
    </source>
</evidence>
<dbReference type="Proteomes" id="UP000289703">
    <property type="component" value="Unassembled WGS sequence"/>
</dbReference>
<feature type="transmembrane region" description="Helical" evidence="1">
    <location>
        <begin position="75"/>
        <end position="95"/>
    </location>
</feature>
<dbReference type="SUPFAM" id="SSF103481">
    <property type="entry name" value="Multidrug resistance efflux transporter EmrE"/>
    <property type="match status" value="2"/>
</dbReference>
<sequence length="304" mass="34260">MKLAQQLKGLLIALLATITFSNVYIFSKLAMRDVNLASFGILWFACAVLWNIIYNLYYKKRHHFKNLSPSAKRTLLFIAASELIATSAFFIAIQLTPNPTIVSFLANTSPVFVIIISIIFLKERFTLLEFLGISLTILGVILINYTDTGFRIELLTQPESIATFIFALFYGISLILARSEIRTLPSTLITLYRNFALLGGFLLYNIYLFEIPQYTNLSILYISIGSLLGPFLGTILTYISLNYIEASKLTIVLSNRSFFIIIGSFFVMNMLPTQNQFIGGLTTILGTLVISWATIKKKKLKINH</sequence>
<dbReference type="InterPro" id="IPR000620">
    <property type="entry name" value="EamA_dom"/>
</dbReference>
<feature type="transmembrane region" description="Helical" evidence="1">
    <location>
        <begin position="101"/>
        <end position="120"/>
    </location>
</feature>
<dbReference type="InterPro" id="IPR037185">
    <property type="entry name" value="EmrE-like"/>
</dbReference>
<dbReference type="EMBL" id="SAXA01000002">
    <property type="protein sequence ID" value="RXQ96487.1"/>
    <property type="molecule type" value="Genomic_DNA"/>
</dbReference>
<feature type="transmembrane region" description="Helical" evidence="1">
    <location>
        <begin position="219"/>
        <end position="241"/>
    </location>
</feature>
<reference evidence="3 4" key="1">
    <citation type="submission" date="2019-01" db="EMBL/GenBank/DDBJ databases">
        <title>Ancylomarina salipaludis sp. nov., isolated from a salt marsh.</title>
        <authorList>
            <person name="Yoon J.-H."/>
        </authorList>
    </citation>
    <scope>NUCLEOTIDE SEQUENCE [LARGE SCALE GENOMIC DNA]</scope>
    <source>
        <strain evidence="3 4">SHSM-M15</strain>
    </source>
</reference>
<name>A0A4Q1JQ01_9BACT</name>
<evidence type="ECO:0000313" key="3">
    <source>
        <dbReference type="EMBL" id="RXQ96487.1"/>
    </source>
</evidence>
<proteinExistence type="predicted"/>
<feature type="transmembrane region" description="Helical" evidence="1">
    <location>
        <begin position="7"/>
        <end position="25"/>
    </location>
</feature>
<feature type="domain" description="EamA" evidence="2">
    <location>
        <begin position="8"/>
        <end position="144"/>
    </location>
</feature>
<feature type="transmembrane region" description="Helical" evidence="1">
    <location>
        <begin position="189"/>
        <end position="207"/>
    </location>
</feature>
<feature type="transmembrane region" description="Helical" evidence="1">
    <location>
        <begin position="277"/>
        <end position="295"/>
    </location>
</feature>
<dbReference type="PANTHER" id="PTHR22911:SF137">
    <property type="entry name" value="SOLUTE CARRIER FAMILY 35 MEMBER G2-RELATED"/>
    <property type="match status" value="1"/>
</dbReference>
<feature type="domain" description="EamA" evidence="2">
    <location>
        <begin position="161"/>
        <end position="291"/>
    </location>
</feature>
<dbReference type="PANTHER" id="PTHR22911">
    <property type="entry name" value="ACYL-MALONYL CONDENSING ENZYME-RELATED"/>
    <property type="match status" value="1"/>
</dbReference>
<keyword evidence="1" id="KW-0472">Membrane</keyword>
<dbReference type="Gene3D" id="1.10.3730.20">
    <property type="match status" value="1"/>
</dbReference>
<feature type="transmembrane region" description="Helical" evidence="1">
    <location>
        <begin position="160"/>
        <end position="177"/>
    </location>
</feature>
<dbReference type="RefSeq" id="WP_129252561.1">
    <property type="nucleotide sequence ID" value="NZ_SAXA01000002.1"/>
</dbReference>
<keyword evidence="1" id="KW-1133">Transmembrane helix</keyword>
<dbReference type="GO" id="GO:0016020">
    <property type="term" value="C:membrane"/>
    <property type="evidence" value="ECO:0007669"/>
    <property type="project" value="InterPro"/>
</dbReference>
<dbReference type="OrthoDB" id="1117406at2"/>